<proteinExistence type="predicted"/>
<dbReference type="AlphaFoldDB" id="A0A1I0ERE1"/>
<organism evidence="1 2">
    <name type="scientific">Nitrosomonas marina</name>
    <dbReference type="NCBI Taxonomy" id="917"/>
    <lineage>
        <taxon>Bacteria</taxon>
        <taxon>Pseudomonadati</taxon>
        <taxon>Pseudomonadota</taxon>
        <taxon>Betaproteobacteria</taxon>
        <taxon>Nitrosomonadales</taxon>
        <taxon>Nitrosomonadaceae</taxon>
        <taxon>Nitrosomonas</taxon>
    </lineage>
</organism>
<reference evidence="2" key="1">
    <citation type="submission" date="2016-10" db="EMBL/GenBank/DDBJ databases">
        <authorList>
            <person name="Varghese N."/>
            <person name="Submissions S."/>
        </authorList>
    </citation>
    <scope>NUCLEOTIDE SEQUENCE [LARGE SCALE GENOMIC DNA]</scope>
    <source>
        <strain evidence="2">Nm71</strain>
    </source>
</reference>
<dbReference type="EMBL" id="FOIA01000030">
    <property type="protein sequence ID" value="SET48080.1"/>
    <property type="molecule type" value="Genomic_DNA"/>
</dbReference>
<evidence type="ECO:0000313" key="1">
    <source>
        <dbReference type="EMBL" id="SET48080.1"/>
    </source>
</evidence>
<accession>A0A1I0ERE1</accession>
<protein>
    <submittedName>
        <fullName evidence="1">Uncharacterized protein</fullName>
    </submittedName>
</protein>
<name>A0A1I0ERE1_9PROT</name>
<keyword evidence="2" id="KW-1185">Reference proteome</keyword>
<dbReference type="Proteomes" id="UP000199345">
    <property type="component" value="Unassembled WGS sequence"/>
</dbReference>
<sequence length="66" mass="7438">MTRCLGTIIKEGKSHICHHTLYYCISCGSVGCDQYSFSQCSNQGFLYCKCLVCGVNGQSKIYYYDD</sequence>
<gene>
    <name evidence="1" type="ORF">SAMN05216326_1302</name>
</gene>
<evidence type="ECO:0000313" key="2">
    <source>
        <dbReference type="Proteomes" id="UP000199345"/>
    </source>
</evidence>
<dbReference type="PROSITE" id="PS51257">
    <property type="entry name" value="PROKAR_LIPOPROTEIN"/>
    <property type="match status" value="1"/>
</dbReference>